<dbReference type="EMBL" id="JACTVA010000028">
    <property type="protein sequence ID" value="MBC9208193.1"/>
    <property type="molecule type" value="Genomic_DNA"/>
</dbReference>
<gene>
    <name evidence="2" type="ORF">IBL26_15220</name>
</gene>
<reference evidence="2 3" key="1">
    <citation type="journal article" date="2013" name="Int. J. Syst. Evol. Microbiol.">
        <title>Roseomonas aerophila sp. nov., isolated from air.</title>
        <authorList>
            <person name="Kim S.J."/>
            <person name="Weon H.Y."/>
            <person name="Ahn J.H."/>
            <person name="Hong S.B."/>
            <person name="Seok S.J."/>
            <person name="Whang K.S."/>
            <person name="Kwon S.W."/>
        </authorList>
    </citation>
    <scope>NUCLEOTIDE SEQUENCE [LARGE SCALE GENOMIC DNA]</scope>
    <source>
        <strain evidence="2 3">NBRC 108923</strain>
    </source>
</reference>
<comment type="caution">
    <text evidence="2">The sequence shown here is derived from an EMBL/GenBank/DDBJ whole genome shotgun (WGS) entry which is preliminary data.</text>
</comment>
<dbReference type="Proteomes" id="UP000626026">
    <property type="component" value="Unassembled WGS sequence"/>
</dbReference>
<dbReference type="PROSITE" id="PS51257">
    <property type="entry name" value="PROKAR_LIPOPROTEIN"/>
    <property type="match status" value="1"/>
</dbReference>
<feature type="chain" id="PRO_5046736205" description="Lipoprotein" evidence="1">
    <location>
        <begin position="21"/>
        <end position="137"/>
    </location>
</feature>
<sequence>MRAWILGTAALALLTGCASTPVPLAEARPIPPTEQRLFADPLPMTAPVIVRRDLGAGGRACATTIFVDGEAAAWINAGEVATLHVPAGEVIVGAEASGICAGALIEQAVTLTQGRPVYFRIARDEGNSLRLYRTTAR</sequence>
<keyword evidence="1" id="KW-0732">Signal</keyword>
<proteinExistence type="predicted"/>
<name>A0ABR7RP89_9PROT</name>
<organism evidence="2 3">
    <name type="scientific">Teichococcus aerophilus</name>
    <dbReference type="NCBI Taxonomy" id="1224513"/>
    <lineage>
        <taxon>Bacteria</taxon>
        <taxon>Pseudomonadati</taxon>
        <taxon>Pseudomonadota</taxon>
        <taxon>Alphaproteobacteria</taxon>
        <taxon>Acetobacterales</taxon>
        <taxon>Roseomonadaceae</taxon>
        <taxon>Roseomonas</taxon>
    </lineage>
</organism>
<keyword evidence="3" id="KW-1185">Reference proteome</keyword>
<evidence type="ECO:0000313" key="3">
    <source>
        <dbReference type="Proteomes" id="UP000626026"/>
    </source>
</evidence>
<evidence type="ECO:0008006" key="4">
    <source>
        <dbReference type="Google" id="ProtNLM"/>
    </source>
</evidence>
<accession>A0ABR7RP89</accession>
<dbReference type="RefSeq" id="WP_187785355.1">
    <property type="nucleotide sequence ID" value="NZ_JACTVA010000028.1"/>
</dbReference>
<evidence type="ECO:0000313" key="2">
    <source>
        <dbReference type="EMBL" id="MBC9208193.1"/>
    </source>
</evidence>
<protein>
    <recommendedName>
        <fullName evidence="4">Lipoprotein</fullName>
    </recommendedName>
</protein>
<feature type="signal peptide" evidence="1">
    <location>
        <begin position="1"/>
        <end position="20"/>
    </location>
</feature>
<evidence type="ECO:0000256" key="1">
    <source>
        <dbReference type="SAM" id="SignalP"/>
    </source>
</evidence>